<organism evidence="2 3">
    <name type="scientific">Diploptera punctata</name>
    <name type="common">Pacific beetle cockroach</name>
    <dbReference type="NCBI Taxonomy" id="6984"/>
    <lineage>
        <taxon>Eukaryota</taxon>
        <taxon>Metazoa</taxon>
        <taxon>Ecdysozoa</taxon>
        <taxon>Arthropoda</taxon>
        <taxon>Hexapoda</taxon>
        <taxon>Insecta</taxon>
        <taxon>Pterygota</taxon>
        <taxon>Neoptera</taxon>
        <taxon>Polyneoptera</taxon>
        <taxon>Dictyoptera</taxon>
        <taxon>Blattodea</taxon>
        <taxon>Blaberoidea</taxon>
        <taxon>Blaberidae</taxon>
        <taxon>Diplopterinae</taxon>
        <taxon>Diploptera</taxon>
    </lineage>
</organism>
<keyword evidence="3" id="KW-1185">Reference proteome</keyword>
<sequence length="83" mass="9410">QLIFRSAYCSNELPGSHFVLSYLNASADCLLTQIDTEEGTWSAAIIFMFSDQSLEYGLNGLQKSSSHYHHHSSPYLKRNGRRI</sequence>
<feature type="non-terminal residue" evidence="2">
    <location>
        <position position="83"/>
    </location>
</feature>
<accession>A0AAD8EJE0</accession>
<feature type="region of interest" description="Disordered" evidence="1">
    <location>
        <begin position="64"/>
        <end position="83"/>
    </location>
</feature>
<dbReference type="Proteomes" id="UP001233999">
    <property type="component" value="Unassembled WGS sequence"/>
</dbReference>
<dbReference type="AlphaFoldDB" id="A0AAD8EJE0"/>
<gene>
    <name evidence="2" type="ORF">L9F63_001745</name>
</gene>
<reference evidence="2" key="1">
    <citation type="journal article" date="2023" name="IScience">
        <title>Live-bearing cockroach genome reveals convergent evolutionary mechanisms linked to viviparity in insects and beyond.</title>
        <authorList>
            <person name="Fouks B."/>
            <person name="Harrison M.C."/>
            <person name="Mikhailova A.A."/>
            <person name="Marchal E."/>
            <person name="English S."/>
            <person name="Carruthers M."/>
            <person name="Jennings E.C."/>
            <person name="Chiamaka E.L."/>
            <person name="Frigard R.A."/>
            <person name="Pippel M."/>
            <person name="Attardo G.M."/>
            <person name="Benoit J.B."/>
            <person name="Bornberg-Bauer E."/>
            <person name="Tobe S.S."/>
        </authorList>
    </citation>
    <scope>NUCLEOTIDE SEQUENCE</scope>
    <source>
        <strain evidence="2">Stay&amp;Tobe</strain>
    </source>
</reference>
<proteinExistence type="predicted"/>
<name>A0AAD8EJE0_DIPPU</name>
<evidence type="ECO:0000256" key="1">
    <source>
        <dbReference type="SAM" id="MobiDB-lite"/>
    </source>
</evidence>
<feature type="non-terminal residue" evidence="2">
    <location>
        <position position="1"/>
    </location>
</feature>
<comment type="caution">
    <text evidence="2">The sequence shown here is derived from an EMBL/GenBank/DDBJ whole genome shotgun (WGS) entry which is preliminary data.</text>
</comment>
<feature type="compositionally biased region" description="Basic residues" evidence="1">
    <location>
        <begin position="66"/>
        <end position="83"/>
    </location>
</feature>
<reference evidence="2" key="2">
    <citation type="submission" date="2023-05" db="EMBL/GenBank/DDBJ databases">
        <authorList>
            <person name="Fouks B."/>
        </authorList>
    </citation>
    <scope>NUCLEOTIDE SEQUENCE</scope>
    <source>
        <strain evidence="2">Stay&amp;Tobe</strain>
        <tissue evidence="2">Testes</tissue>
    </source>
</reference>
<evidence type="ECO:0000313" key="2">
    <source>
        <dbReference type="EMBL" id="KAJ9591717.1"/>
    </source>
</evidence>
<evidence type="ECO:0000313" key="3">
    <source>
        <dbReference type="Proteomes" id="UP001233999"/>
    </source>
</evidence>
<dbReference type="EMBL" id="JASPKZ010003859">
    <property type="protein sequence ID" value="KAJ9591717.1"/>
    <property type="molecule type" value="Genomic_DNA"/>
</dbReference>
<protein>
    <submittedName>
        <fullName evidence="2">Uncharacterized protein</fullName>
    </submittedName>
</protein>